<dbReference type="GO" id="GO:0003677">
    <property type="term" value="F:DNA binding"/>
    <property type="evidence" value="ECO:0007669"/>
    <property type="project" value="UniProtKB-KW"/>
</dbReference>
<evidence type="ECO:0000256" key="3">
    <source>
        <dbReference type="ARBA" id="ARBA00023015"/>
    </source>
</evidence>
<proteinExistence type="inferred from homology"/>
<dbReference type="InterPro" id="IPR051446">
    <property type="entry name" value="HTH_trans_reg/aminotransferase"/>
</dbReference>
<dbReference type="Gene3D" id="1.10.10.10">
    <property type="entry name" value="Winged helix-like DNA-binding domain superfamily/Winged helix DNA-binding domain"/>
    <property type="match status" value="1"/>
</dbReference>
<dbReference type="AlphaFoldDB" id="A0A1G8SCL2"/>
<dbReference type="Gene3D" id="3.40.640.10">
    <property type="entry name" value="Type I PLP-dependent aspartate aminotransferase-like (Major domain)"/>
    <property type="match status" value="1"/>
</dbReference>
<keyword evidence="8" id="KW-1185">Reference proteome</keyword>
<dbReference type="CDD" id="cd00609">
    <property type="entry name" value="AAT_like"/>
    <property type="match status" value="1"/>
</dbReference>
<reference evidence="8" key="1">
    <citation type="submission" date="2016-10" db="EMBL/GenBank/DDBJ databases">
        <authorList>
            <person name="Varghese N."/>
            <person name="Submissions S."/>
        </authorList>
    </citation>
    <scope>NUCLEOTIDE SEQUENCE [LARGE SCALE GENOMIC DNA]</scope>
    <source>
        <strain evidence="8">DSM 23317</strain>
    </source>
</reference>
<dbReference type="OrthoDB" id="9804020at2"/>
<evidence type="ECO:0000313" key="7">
    <source>
        <dbReference type="EMBL" id="SDJ26903.1"/>
    </source>
</evidence>
<keyword evidence="4 7" id="KW-0238">DNA-binding</keyword>
<accession>A0A1G8SCL2</accession>
<dbReference type="Gene3D" id="3.90.1150.10">
    <property type="entry name" value="Aspartate Aminotransferase, domain 1"/>
    <property type="match status" value="1"/>
</dbReference>
<dbReference type="InterPro" id="IPR000524">
    <property type="entry name" value="Tscrpt_reg_HTH_GntR"/>
</dbReference>
<sequence>MSKFLYQQLADSLSDRIQSDVWLPGDRLPSIRQLSEQHRVAKISVQKALHALEAAGLVEARPRSGYFVARRKPVDTPPQTNFVQKPPQLIQVPEIFHEIMARSAAFDLCPWAPLPEPQPSLERLNRHLGRAMRQQTKQKAFYYTGPEGNLALRQQIQSHYRSRQCSLDANDICITSGCQNSLFLALMSCCQPGDVVAVESPAFYGVLQLLQQLKLKVVEVPASPTRGLSADALQQVLEQWDVRACVVTPNYATPTGACMPASEKRRLVELTRSHDFILIEDDIYGDLGFHFQPEPLKRYDRDGRVILCSSFSKSLSRDLRIGWICGGRYHDRIVHLKLINQLASGQALQEGLASFMAEGHFKRHLVHQRQQLKHNRDRLLQVLNQQWQVPFHCTVPEGGLSLWIELARNQDTKAHYQSLLANNIVIAPGALFSAGGQYDHYLRLSFAHPPIGPRYDALMLLDRAFSASG</sequence>
<evidence type="ECO:0000256" key="4">
    <source>
        <dbReference type="ARBA" id="ARBA00023125"/>
    </source>
</evidence>
<dbReference type="Proteomes" id="UP000199527">
    <property type="component" value="Unassembled WGS sequence"/>
</dbReference>
<dbReference type="RefSeq" id="WP_090365041.1">
    <property type="nucleotide sequence ID" value="NZ_FNEM01000006.1"/>
</dbReference>
<dbReference type="PANTHER" id="PTHR46577:SF2">
    <property type="entry name" value="TRANSCRIPTIONAL REGULATORY PROTEIN"/>
    <property type="match status" value="1"/>
</dbReference>
<dbReference type="SUPFAM" id="SSF46785">
    <property type="entry name" value="Winged helix' DNA-binding domain"/>
    <property type="match status" value="1"/>
</dbReference>
<dbReference type="GO" id="GO:0030170">
    <property type="term" value="F:pyridoxal phosphate binding"/>
    <property type="evidence" value="ECO:0007669"/>
    <property type="project" value="InterPro"/>
</dbReference>
<evidence type="ECO:0000256" key="5">
    <source>
        <dbReference type="ARBA" id="ARBA00023163"/>
    </source>
</evidence>
<evidence type="ECO:0000256" key="1">
    <source>
        <dbReference type="ARBA" id="ARBA00005384"/>
    </source>
</evidence>
<dbReference type="InterPro" id="IPR015424">
    <property type="entry name" value="PyrdxlP-dep_Trfase"/>
</dbReference>
<dbReference type="Pfam" id="PF00155">
    <property type="entry name" value="Aminotran_1_2"/>
    <property type="match status" value="1"/>
</dbReference>
<dbReference type="PROSITE" id="PS50949">
    <property type="entry name" value="HTH_GNTR"/>
    <property type="match status" value="1"/>
</dbReference>
<keyword evidence="3" id="KW-0805">Transcription regulation</keyword>
<dbReference type="InterPro" id="IPR004839">
    <property type="entry name" value="Aminotransferase_I/II_large"/>
</dbReference>
<dbReference type="InterPro" id="IPR015421">
    <property type="entry name" value="PyrdxlP-dep_Trfase_major"/>
</dbReference>
<gene>
    <name evidence="7" type="ORF">SAMN04488540_106138</name>
</gene>
<dbReference type="SUPFAM" id="SSF53383">
    <property type="entry name" value="PLP-dependent transferases"/>
    <property type="match status" value="1"/>
</dbReference>
<keyword evidence="7" id="KW-0808">Transferase</keyword>
<dbReference type="SMART" id="SM00345">
    <property type="entry name" value="HTH_GNTR"/>
    <property type="match status" value="1"/>
</dbReference>
<evidence type="ECO:0000313" key="8">
    <source>
        <dbReference type="Proteomes" id="UP000199527"/>
    </source>
</evidence>
<dbReference type="InterPro" id="IPR015422">
    <property type="entry name" value="PyrdxlP-dep_Trfase_small"/>
</dbReference>
<comment type="similarity">
    <text evidence="1">In the C-terminal section; belongs to the class-I pyridoxal-phosphate-dependent aminotransferase family.</text>
</comment>
<dbReference type="InterPro" id="IPR036388">
    <property type="entry name" value="WH-like_DNA-bd_sf"/>
</dbReference>
<evidence type="ECO:0000259" key="6">
    <source>
        <dbReference type="PROSITE" id="PS50949"/>
    </source>
</evidence>
<dbReference type="InterPro" id="IPR036390">
    <property type="entry name" value="WH_DNA-bd_sf"/>
</dbReference>
<dbReference type="GO" id="GO:0008483">
    <property type="term" value="F:transaminase activity"/>
    <property type="evidence" value="ECO:0007669"/>
    <property type="project" value="UniProtKB-KW"/>
</dbReference>
<dbReference type="CDD" id="cd07377">
    <property type="entry name" value="WHTH_GntR"/>
    <property type="match status" value="1"/>
</dbReference>
<keyword evidence="7" id="KW-0032">Aminotransferase</keyword>
<dbReference type="EMBL" id="FNEM01000006">
    <property type="protein sequence ID" value="SDJ26903.1"/>
    <property type="molecule type" value="Genomic_DNA"/>
</dbReference>
<evidence type="ECO:0000256" key="2">
    <source>
        <dbReference type="ARBA" id="ARBA00022898"/>
    </source>
</evidence>
<protein>
    <submittedName>
        <fullName evidence="7">DNA-binding transcriptional regulator, MocR family, contains an aminotransferase domain</fullName>
    </submittedName>
</protein>
<keyword evidence="2" id="KW-0663">Pyridoxal phosphate</keyword>
<feature type="domain" description="HTH gntR-type" evidence="6">
    <location>
        <begin position="3"/>
        <end position="71"/>
    </location>
</feature>
<keyword evidence="5" id="KW-0804">Transcription</keyword>
<dbReference type="GO" id="GO:0003700">
    <property type="term" value="F:DNA-binding transcription factor activity"/>
    <property type="evidence" value="ECO:0007669"/>
    <property type="project" value="InterPro"/>
</dbReference>
<name>A0A1G8SCL2_9GAMM</name>
<dbReference type="Pfam" id="PF00392">
    <property type="entry name" value="GntR"/>
    <property type="match status" value="1"/>
</dbReference>
<organism evidence="7 8">
    <name type="scientific">Ferrimonas sediminum</name>
    <dbReference type="NCBI Taxonomy" id="718193"/>
    <lineage>
        <taxon>Bacteria</taxon>
        <taxon>Pseudomonadati</taxon>
        <taxon>Pseudomonadota</taxon>
        <taxon>Gammaproteobacteria</taxon>
        <taxon>Alteromonadales</taxon>
        <taxon>Ferrimonadaceae</taxon>
        <taxon>Ferrimonas</taxon>
    </lineage>
</organism>
<dbReference type="PANTHER" id="PTHR46577">
    <property type="entry name" value="HTH-TYPE TRANSCRIPTIONAL REGULATORY PROTEIN GABR"/>
    <property type="match status" value="1"/>
</dbReference>